<feature type="compositionally biased region" description="Low complexity" evidence="2">
    <location>
        <begin position="36"/>
        <end position="48"/>
    </location>
</feature>
<feature type="coiled-coil region" evidence="1">
    <location>
        <begin position="426"/>
        <end position="453"/>
    </location>
</feature>
<feature type="coiled-coil region" evidence="1">
    <location>
        <begin position="186"/>
        <end position="254"/>
    </location>
</feature>
<comment type="caution">
    <text evidence="3">The sequence shown here is derived from an EMBL/GenBank/DDBJ whole genome shotgun (WGS) entry which is preliminary data.</text>
</comment>
<dbReference type="AlphaFoldDB" id="A0AAN7W8G5"/>
<dbReference type="PANTHER" id="PTHR32114">
    <property type="entry name" value="ABC TRANSPORTER ABCH.3"/>
    <property type="match status" value="1"/>
</dbReference>
<evidence type="ECO:0000313" key="3">
    <source>
        <dbReference type="EMBL" id="KAK5702833.1"/>
    </source>
</evidence>
<proteinExistence type="predicted"/>
<evidence type="ECO:0000256" key="1">
    <source>
        <dbReference type="SAM" id="Coils"/>
    </source>
</evidence>
<dbReference type="PANTHER" id="PTHR32114:SF2">
    <property type="entry name" value="ABC TRANSPORTER ABCH.3"/>
    <property type="match status" value="1"/>
</dbReference>
<feature type="compositionally biased region" description="Polar residues" evidence="2">
    <location>
        <begin position="102"/>
        <end position="114"/>
    </location>
</feature>
<dbReference type="EMBL" id="JAVRQU010000005">
    <property type="protein sequence ID" value="KAK5702833.1"/>
    <property type="molecule type" value="Genomic_DNA"/>
</dbReference>
<protein>
    <submittedName>
        <fullName evidence="3">Uncharacterized protein</fullName>
    </submittedName>
</protein>
<reference evidence="3" key="1">
    <citation type="submission" date="2023-08" db="EMBL/GenBank/DDBJ databases">
        <title>Black Yeasts Isolated from many extreme environments.</title>
        <authorList>
            <person name="Coleine C."/>
            <person name="Stajich J.E."/>
            <person name="Selbmann L."/>
        </authorList>
    </citation>
    <scope>NUCLEOTIDE SEQUENCE</scope>
    <source>
        <strain evidence="3">CCFEE 5810</strain>
    </source>
</reference>
<feature type="compositionally biased region" description="Polar residues" evidence="2">
    <location>
        <begin position="66"/>
        <end position="75"/>
    </location>
</feature>
<gene>
    <name evidence="3" type="ORF">LTR97_003779</name>
</gene>
<organism evidence="3 4">
    <name type="scientific">Elasticomyces elasticus</name>
    <dbReference type="NCBI Taxonomy" id="574655"/>
    <lineage>
        <taxon>Eukaryota</taxon>
        <taxon>Fungi</taxon>
        <taxon>Dikarya</taxon>
        <taxon>Ascomycota</taxon>
        <taxon>Pezizomycotina</taxon>
        <taxon>Dothideomycetes</taxon>
        <taxon>Dothideomycetidae</taxon>
        <taxon>Mycosphaerellales</taxon>
        <taxon>Teratosphaeriaceae</taxon>
        <taxon>Elasticomyces</taxon>
    </lineage>
</organism>
<sequence>MADSGAPQDPRLAKRPANAPPEGQRDPQRPRPNPSPSSSSSTPRHPGPNSYSAHRRRPSVGDASRRSSTQVQTNLLREHGGSYVASPASVDSRGSRYEDAPSGNTTPLSVTARQSVPPVPQMTTANPFLNSMNTASDASIEVSRLSLSVSQWEARVKRADLEFNGTADRHAAFPSLRDQKAGAQTYAREQLRKHKEELEIQKEKQRRAMEALAAMFQSAVGAKPVTMTTTHPAVAALVEETKQLKEQVKELKSSVAIAASVKELDAVERTTKSAANALQQRVTALEGARKTAPSAPAQDEQLRDRLKAVESSVGEARKLANQANSFAGQGSRAQADIKALQKADDEYKRDANTLRMDMRRNSDRITTQETELAAFKKKVASDAEKVGKSLEIIKGSQTTFSNFVMGEEKEDTSSPIDGNSSLGKKVEHALDAVKDLKKSMKTFEAEIQEKGKDPVVKRLKNHDVMLNNLTSQVQNVCGPGLKQQLSQLEQDLNAVQADVKAIKSAPSTAMPSTISSMPADVQVFEARLQAVEKLPAEIDAKVATSMKEAEDWREMCDEKILEDVDERLATMDTKVNSSITNAVTAAKDDVAAWRAEDAVAFNNSLAEVKDVTDGLQKQVKDLETSVKSAEQGVKALTALQEAVRVLERSDVQNVEALGNVKRRLSELTTSLTEKADSAVVVKGLTLAEQRLTDLRTGVTSGTIAGPVRRQPSALPQDTFPPQTNGFQPLTNGSSKVNGNSPLLPQTEQVMSRLDALTSVTNHLRHRFDNLTTDDMAKKILDQLAIIWPHAKNYEGAIQALKHQFSGIDGRLAKIQSDVAQAAKIEDLAKDVSKKYEAAAGELAKLRVNVRTVEKLIADDRKTMEAIKNEVLEKL</sequence>
<accession>A0AAN7W8G5</accession>
<keyword evidence="1" id="KW-0175">Coiled coil</keyword>
<feature type="region of interest" description="Disordered" evidence="2">
    <location>
        <begin position="1"/>
        <end position="119"/>
    </location>
</feature>
<dbReference type="Proteomes" id="UP001310594">
    <property type="component" value="Unassembled WGS sequence"/>
</dbReference>
<evidence type="ECO:0000313" key="4">
    <source>
        <dbReference type="Proteomes" id="UP001310594"/>
    </source>
</evidence>
<name>A0AAN7W8G5_9PEZI</name>
<evidence type="ECO:0000256" key="2">
    <source>
        <dbReference type="SAM" id="MobiDB-lite"/>
    </source>
</evidence>
<feature type="coiled-coil region" evidence="1">
    <location>
        <begin position="605"/>
        <end position="639"/>
    </location>
</feature>